<evidence type="ECO:0000313" key="3">
    <source>
        <dbReference type="Proteomes" id="UP000290244"/>
    </source>
</evidence>
<name>A0A4P6P0K1_9GAMM</name>
<evidence type="ECO:0000313" key="2">
    <source>
        <dbReference type="EMBL" id="QBG34636.1"/>
    </source>
</evidence>
<keyword evidence="1" id="KW-1133">Transmembrane helix</keyword>
<accession>A0A4P6P0K1</accession>
<dbReference type="EMBL" id="CP034759">
    <property type="protein sequence ID" value="QBG34636.1"/>
    <property type="molecule type" value="Genomic_DNA"/>
</dbReference>
<reference evidence="2 3" key="1">
    <citation type="submission" date="2018-12" db="EMBL/GenBank/DDBJ databases">
        <title>Complete genome of Litorilituus sediminis.</title>
        <authorList>
            <person name="Liu A."/>
            <person name="Rong J."/>
        </authorList>
    </citation>
    <scope>NUCLEOTIDE SEQUENCE [LARGE SCALE GENOMIC DNA]</scope>
    <source>
        <strain evidence="2 3">JCM 17549</strain>
    </source>
</reference>
<dbReference type="OrthoDB" id="5828963at2"/>
<dbReference type="RefSeq" id="WP_130599034.1">
    <property type="nucleotide sequence ID" value="NZ_CP034759.1"/>
</dbReference>
<keyword evidence="1" id="KW-0472">Membrane</keyword>
<dbReference type="KEGG" id="lsd:EMK97_02210"/>
<sequence>MALYVVYGCGFIGVIVGFIWAERIRKTLGIVTFTAYLLSTPEIDGWRDISGNRVKRKVT</sequence>
<protein>
    <submittedName>
        <fullName evidence="2">Uncharacterized protein</fullName>
    </submittedName>
</protein>
<organism evidence="2 3">
    <name type="scientific">Litorilituus sediminis</name>
    <dbReference type="NCBI Taxonomy" id="718192"/>
    <lineage>
        <taxon>Bacteria</taxon>
        <taxon>Pseudomonadati</taxon>
        <taxon>Pseudomonadota</taxon>
        <taxon>Gammaproteobacteria</taxon>
        <taxon>Alteromonadales</taxon>
        <taxon>Colwelliaceae</taxon>
        <taxon>Litorilituus</taxon>
    </lineage>
</organism>
<feature type="transmembrane region" description="Helical" evidence="1">
    <location>
        <begin position="5"/>
        <end position="21"/>
    </location>
</feature>
<dbReference type="AlphaFoldDB" id="A0A4P6P0K1"/>
<keyword evidence="3" id="KW-1185">Reference proteome</keyword>
<evidence type="ECO:0000256" key="1">
    <source>
        <dbReference type="SAM" id="Phobius"/>
    </source>
</evidence>
<proteinExistence type="predicted"/>
<gene>
    <name evidence="2" type="ORF">EMK97_02210</name>
</gene>
<keyword evidence="1" id="KW-0812">Transmembrane</keyword>
<dbReference type="Proteomes" id="UP000290244">
    <property type="component" value="Chromosome"/>
</dbReference>